<dbReference type="Pfam" id="PF25057">
    <property type="entry name" value="CUT_N"/>
    <property type="match status" value="1"/>
</dbReference>
<sequence length="830" mass="92043">MPHKEYCGVSSKIHVLGIVGEPGYWVRLLIGDPKLTCSSSHAMLQFVSNFPFQGHIEVIGKKHDPRCRKDYTSNLARRAAFRFPLDTCCTLKQPKAATTIFSATVIVIFHPVVVTNSTRFFAVECEDSRDVRLPPPKIVQPLLSCTYEIRSMGKSKKPFVYEIGDILEHEWKCIPISKNTSFMAIHVSTCDAINEDDNVLHLVDSSGCIIDSDIMENVDYAGSGDLMAKTKSQMFKFLERKRFRISCRIEACEQHQPYCLAKTPPRCAITKEEVQSRHYSSRSVSNSALPFDNHPQGKMLRAIIDKDDSGNDQATGSRYEHLFFASTSRLDPRVPKDFKRKLEESSMTSLHGVGDENHHDDINLHDANLMDSTVKEELLKVPHDGMVISEMTNDPQETESLDLSTIKPADLFFNKVVLAKEPGSNNHSTYISDGENKSASAVENAVPLTKFASRHIQPENGNNATDEEAKDRVDKTSLQDGNATITSLGVESSISYKSDGDDARLDGTVIMSEPKNELELAVASTSHDRYNDGSTESSSALFFTGTANATTRNLLHTISAQISPHLKKHQFDPKSHLLTTQSYENLTVVNSYLKETAEERKIELSRSVVKNNSTIEQQSRASTVIPIKNSTQNSLPEHGYMISNDTSLGTEMNNLQSRVDVTIPDNTTQVTSYWLLQPPLVSDEQKPYVDFKDVVAIESVTNGQSKVTLGEHGSSQSTGVVRLVSSEVSEIEHHWLRSGSANERLSPAESLTPKRGGAESDEVDDEQPFLRSEPDLFSVTNFVQHTTKAMAAIPLEPSQEIEQVLEHFRLQAVPVLNSSQPAASAKLTTG</sequence>
<keyword evidence="2" id="KW-0193">Cuticle</keyword>
<dbReference type="InterPro" id="IPR057475">
    <property type="entry name" value="CUT_C"/>
</dbReference>
<evidence type="ECO:0000313" key="10">
    <source>
        <dbReference type="Proteomes" id="UP000036681"/>
    </source>
</evidence>
<dbReference type="InterPro" id="IPR056953">
    <property type="entry name" value="CUT_N"/>
</dbReference>
<keyword evidence="6" id="KW-1133">Transmembrane helix</keyword>
<dbReference type="PANTHER" id="PTHR22907">
    <property type="entry name" value="GH04558P"/>
    <property type="match status" value="1"/>
</dbReference>
<dbReference type="Proteomes" id="UP000036681">
    <property type="component" value="Unplaced"/>
</dbReference>
<comment type="subcellular location">
    <subcellularLocation>
        <location evidence="1">Cell membrane</location>
        <topology evidence="1">Single-pass type I membrane protein</topology>
    </subcellularLocation>
</comment>
<organism evidence="10 11">
    <name type="scientific">Ascaris lumbricoides</name>
    <name type="common">Giant roundworm</name>
    <dbReference type="NCBI Taxonomy" id="6252"/>
    <lineage>
        <taxon>Eukaryota</taxon>
        <taxon>Metazoa</taxon>
        <taxon>Ecdysozoa</taxon>
        <taxon>Nematoda</taxon>
        <taxon>Chromadorea</taxon>
        <taxon>Rhabditida</taxon>
        <taxon>Spirurina</taxon>
        <taxon>Ascaridomorpha</taxon>
        <taxon>Ascaridoidea</taxon>
        <taxon>Ascarididae</taxon>
        <taxon>Ascaris</taxon>
    </lineage>
</organism>
<dbReference type="AlphaFoldDB" id="A0A9J2P9V0"/>
<evidence type="ECO:0000256" key="8">
    <source>
        <dbReference type="SAM" id="MobiDB-lite"/>
    </source>
</evidence>
<reference evidence="11" key="1">
    <citation type="submission" date="2023-03" db="UniProtKB">
        <authorList>
            <consortium name="WormBaseParasite"/>
        </authorList>
    </citation>
    <scope>IDENTIFICATION</scope>
</reference>
<evidence type="ECO:0000313" key="11">
    <source>
        <dbReference type="WBParaSite" id="ALUE_0000666201-mRNA-1"/>
    </source>
</evidence>
<keyword evidence="5" id="KW-0732">Signal</keyword>
<evidence type="ECO:0000256" key="4">
    <source>
        <dbReference type="ARBA" id="ARBA00022692"/>
    </source>
</evidence>
<dbReference type="WBParaSite" id="ALUE_0000666201-mRNA-1">
    <property type="protein sequence ID" value="ALUE_0000666201-mRNA-1"/>
    <property type="gene ID" value="ALUE_0000666201"/>
</dbReference>
<evidence type="ECO:0000256" key="7">
    <source>
        <dbReference type="ARBA" id="ARBA00023136"/>
    </source>
</evidence>
<dbReference type="SMART" id="SM00241">
    <property type="entry name" value="ZP"/>
    <property type="match status" value="1"/>
</dbReference>
<evidence type="ECO:0000256" key="3">
    <source>
        <dbReference type="ARBA" id="ARBA00022475"/>
    </source>
</evidence>
<evidence type="ECO:0000256" key="6">
    <source>
        <dbReference type="ARBA" id="ARBA00022989"/>
    </source>
</evidence>
<dbReference type="Pfam" id="PF25301">
    <property type="entry name" value="CUT_C"/>
    <property type="match status" value="1"/>
</dbReference>
<keyword evidence="7" id="KW-0472">Membrane</keyword>
<keyword evidence="10" id="KW-1185">Reference proteome</keyword>
<accession>A0A9J2P9V0</accession>
<keyword evidence="3" id="KW-1003">Cell membrane</keyword>
<dbReference type="GO" id="GO:0042302">
    <property type="term" value="F:structural constituent of cuticle"/>
    <property type="evidence" value="ECO:0007669"/>
    <property type="project" value="UniProtKB-KW"/>
</dbReference>
<feature type="region of interest" description="Disordered" evidence="8">
    <location>
        <begin position="451"/>
        <end position="480"/>
    </location>
</feature>
<evidence type="ECO:0000256" key="5">
    <source>
        <dbReference type="ARBA" id="ARBA00022729"/>
    </source>
</evidence>
<name>A0A9J2P9V0_ASCLU</name>
<evidence type="ECO:0000256" key="2">
    <source>
        <dbReference type="ARBA" id="ARBA00022460"/>
    </source>
</evidence>
<keyword evidence="4" id="KW-0812">Transmembrane</keyword>
<evidence type="ECO:0000256" key="1">
    <source>
        <dbReference type="ARBA" id="ARBA00004251"/>
    </source>
</evidence>
<dbReference type="PANTHER" id="PTHR22907:SF56">
    <property type="entry name" value="TRANSMEMBRANE PROTEIN RAM-5"/>
    <property type="match status" value="1"/>
</dbReference>
<protein>
    <submittedName>
        <fullName evidence="11">ZP domain-containing protein</fullName>
    </submittedName>
</protein>
<feature type="compositionally biased region" description="Basic and acidic residues" evidence="8">
    <location>
        <begin position="467"/>
        <end position="477"/>
    </location>
</feature>
<dbReference type="InterPro" id="IPR051962">
    <property type="entry name" value="Cuticlin"/>
</dbReference>
<dbReference type="InterPro" id="IPR001507">
    <property type="entry name" value="ZP_dom"/>
</dbReference>
<proteinExistence type="predicted"/>
<dbReference type="GO" id="GO:0005886">
    <property type="term" value="C:plasma membrane"/>
    <property type="evidence" value="ECO:0007669"/>
    <property type="project" value="UniProtKB-SubCell"/>
</dbReference>
<evidence type="ECO:0000259" key="9">
    <source>
        <dbReference type="PROSITE" id="PS51034"/>
    </source>
</evidence>
<feature type="domain" description="ZP" evidence="9">
    <location>
        <begin position="36"/>
        <end position="266"/>
    </location>
</feature>
<dbReference type="PROSITE" id="PS51034">
    <property type="entry name" value="ZP_2"/>
    <property type="match status" value="1"/>
</dbReference>
<feature type="region of interest" description="Disordered" evidence="8">
    <location>
        <begin position="739"/>
        <end position="770"/>
    </location>
</feature>